<dbReference type="EMBL" id="ML978128">
    <property type="protein sequence ID" value="KAF2097462.1"/>
    <property type="molecule type" value="Genomic_DNA"/>
</dbReference>
<gene>
    <name evidence="1" type="ORF">NA57DRAFT_58046</name>
</gene>
<proteinExistence type="predicted"/>
<sequence length="262" mass="30065">MAESEWKQFSSKLLSLPREIRDNIYSFATSTHTTIVLVEPHVFTHVLFESLPFPALLRVNRQVREEVLDTVFRETRATMLDAWDCRGVDSFKSMNSVPQPVLERIRFGEIALNTWSPVENDIGTPGFLLFMKVQDLTFSWLVCIEALLSYVTGVRELRILFNESTLGKEKLQKLQEHRIVRTTGTGSSNKNEIRFVKDGEDGDFKERSTGRLRTEGVWLRGDMFIFQRSDNPMTASATSNLLHSVSILDLIILDALLRPTRR</sequence>
<dbReference type="PANTHER" id="PTHR42085:SF1">
    <property type="entry name" value="F-BOX DOMAIN-CONTAINING PROTEIN"/>
    <property type="match status" value="1"/>
</dbReference>
<comment type="caution">
    <text evidence="1">The sequence shown here is derived from an EMBL/GenBank/DDBJ whole genome shotgun (WGS) entry which is preliminary data.</text>
</comment>
<accession>A0A9P4ID30</accession>
<evidence type="ECO:0000313" key="2">
    <source>
        <dbReference type="Proteomes" id="UP000799772"/>
    </source>
</evidence>
<keyword evidence="2" id="KW-1185">Reference proteome</keyword>
<dbReference type="AlphaFoldDB" id="A0A9P4ID30"/>
<name>A0A9P4ID30_9PEZI</name>
<reference evidence="1" key="1">
    <citation type="journal article" date="2020" name="Stud. Mycol.">
        <title>101 Dothideomycetes genomes: a test case for predicting lifestyles and emergence of pathogens.</title>
        <authorList>
            <person name="Haridas S."/>
            <person name="Albert R."/>
            <person name="Binder M."/>
            <person name="Bloem J."/>
            <person name="Labutti K."/>
            <person name="Salamov A."/>
            <person name="Andreopoulos B."/>
            <person name="Baker S."/>
            <person name="Barry K."/>
            <person name="Bills G."/>
            <person name="Bluhm B."/>
            <person name="Cannon C."/>
            <person name="Castanera R."/>
            <person name="Culley D."/>
            <person name="Daum C."/>
            <person name="Ezra D."/>
            <person name="Gonzalez J."/>
            <person name="Henrissat B."/>
            <person name="Kuo A."/>
            <person name="Liang C."/>
            <person name="Lipzen A."/>
            <person name="Lutzoni F."/>
            <person name="Magnuson J."/>
            <person name="Mondo S."/>
            <person name="Nolan M."/>
            <person name="Ohm R."/>
            <person name="Pangilinan J."/>
            <person name="Park H.-J."/>
            <person name="Ramirez L."/>
            <person name="Alfaro M."/>
            <person name="Sun H."/>
            <person name="Tritt A."/>
            <person name="Yoshinaga Y."/>
            <person name="Zwiers L.-H."/>
            <person name="Turgeon B."/>
            <person name="Goodwin S."/>
            <person name="Spatafora J."/>
            <person name="Crous P."/>
            <person name="Grigoriev I."/>
        </authorList>
    </citation>
    <scope>NUCLEOTIDE SEQUENCE</scope>
    <source>
        <strain evidence="1">CBS 133067</strain>
    </source>
</reference>
<dbReference type="PANTHER" id="PTHR42085">
    <property type="entry name" value="F-BOX DOMAIN-CONTAINING PROTEIN"/>
    <property type="match status" value="1"/>
</dbReference>
<evidence type="ECO:0008006" key="3">
    <source>
        <dbReference type="Google" id="ProtNLM"/>
    </source>
</evidence>
<dbReference type="OrthoDB" id="62952at2759"/>
<evidence type="ECO:0000313" key="1">
    <source>
        <dbReference type="EMBL" id="KAF2097462.1"/>
    </source>
</evidence>
<dbReference type="Proteomes" id="UP000799772">
    <property type="component" value="Unassembled WGS sequence"/>
</dbReference>
<dbReference type="InterPro" id="IPR038883">
    <property type="entry name" value="AN11006-like"/>
</dbReference>
<protein>
    <recommendedName>
        <fullName evidence="3">F-box domain-containing protein</fullName>
    </recommendedName>
</protein>
<organism evidence="1 2">
    <name type="scientific">Rhizodiscina lignyota</name>
    <dbReference type="NCBI Taxonomy" id="1504668"/>
    <lineage>
        <taxon>Eukaryota</taxon>
        <taxon>Fungi</taxon>
        <taxon>Dikarya</taxon>
        <taxon>Ascomycota</taxon>
        <taxon>Pezizomycotina</taxon>
        <taxon>Dothideomycetes</taxon>
        <taxon>Pleosporomycetidae</taxon>
        <taxon>Aulographales</taxon>
        <taxon>Rhizodiscinaceae</taxon>
        <taxon>Rhizodiscina</taxon>
    </lineage>
</organism>